<dbReference type="Pfam" id="PF12450">
    <property type="entry name" value="vWF_A"/>
    <property type="match status" value="1"/>
</dbReference>
<protein>
    <submittedName>
        <fullName evidence="2">VWA domain-containing protein</fullName>
    </submittedName>
</protein>
<dbReference type="AlphaFoldDB" id="A0AA51RRU5"/>
<organism evidence="2 3">
    <name type="scientific">Pleionea litopenaei</name>
    <dbReference type="NCBI Taxonomy" id="3070815"/>
    <lineage>
        <taxon>Bacteria</taxon>
        <taxon>Pseudomonadati</taxon>
        <taxon>Pseudomonadota</taxon>
        <taxon>Gammaproteobacteria</taxon>
        <taxon>Oceanospirillales</taxon>
        <taxon>Pleioneaceae</taxon>
        <taxon>Pleionea</taxon>
    </lineage>
</organism>
<feature type="domain" description="VWFA" evidence="1">
    <location>
        <begin position="246"/>
        <end position="424"/>
    </location>
</feature>
<dbReference type="InterPro" id="IPR021908">
    <property type="entry name" value="YfbK_C"/>
</dbReference>
<proteinExistence type="predicted"/>
<keyword evidence="3" id="KW-1185">Reference proteome</keyword>
<dbReference type="Pfam" id="PF12034">
    <property type="entry name" value="YfbK_C"/>
    <property type="match status" value="1"/>
</dbReference>
<dbReference type="SUPFAM" id="SSF53300">
    <property type="entry name" value="vWA-like"/>
    <property type="match status" value="1"/>
</dbReference>
<dbReference type="CDD" id="cd01465">
    <property type="entry name" value="vWA_subgroup"/>
    <property type="match status" value="1"/>
</dbReference>
<dbReference type="Pfam" id="PF00092">
    <property type="entry name" value="VWA"/>
    <property type="match status" value="1"/>
</dbReference>
<name>A0AA51RRU5_9GAMM</name>
<dbReference type="EMBL" id="CP133548">
    <property type="protein sequence ID" value="WMS86314.1"/>
    <property type="molecule type" value="Genomic_DNA"/>
</dbReference>
<dbReference type="SMART" id="SM00327">
    <property type="entry name" value="VWA"/>
    <property type="match status" value="1"/>
</dbReference>
<dbReference type="PANTHER" id="PTHR10579">
    <property type="entry name" value="CALCIUM-ACTIVATED CHLORIDE CHANNEL REGULATOR"/>
    <property type="match status" value="1"/>
</dbReference>
<dbReference type="KEGG" id="plei:Q9312_13910"/>
<dbReference type="Proteomes" id="UP001239782">
    <property type="component" value="Chromosome"/>
</dbReference>
<accession>A0AA51RRU5</accession>
<dbReference type="PANTHER" id="PTHR10579:SF43">
    <property type="entry name" value="ZINC FINGER (C3HC4-TYPE RING FINGER) FAMILY PROTEIN"/>
    <property type="match status" value="1"/>
</dbReference>
<evidence type="ECO:0000259" key="1">
    <source>
        <dbReference type="PROSITE" id="PS50234"/>
    </source>
</evidence>
<dbReference type="InterPro" id="IPR002035">
    <property type="entry name" value="VWF_A"/>
</dbReference>
<dbReference type="InterPro" id="IPR022156">
    <property type="entry name" value="Uncharacterised_YfbK_N"/>
</dbReference>
<sequence length="619" mass="68820">MNNVIPIIRGKKFRVVKVSRKFHGNPFILAMSLILARVQKVSAAMKPNGKQFLVFWVAGLISVMVLSCAQRQDEQHLPDKNADVIAKSERDQAKRAREIKARESEERVLRHKTDRQAKTLAYEAYPMALSPPPVVQRENYATVSESSIMRVRENPLSTFSIDVDTASYSNVRRFLESGQLPPSDAIRLEEMINYFSLPYASDQTSQEKPFQWTLGMMPTPWQEGTHILRLGLQAFPGENQKEIANNLVFLIDVSGSMAHESKLPLVKKSIQLLTKRLAAKDRIALVVYAGASGVVLKPTAASDHLAIDQALEKLQAGGSTNGGEGIQLAYKLAQQGYIEGGNNRVILATDGDFNVGMINHNELIDLVTRKKETGIYLTTLGFGRGNYNDHLMEQLANKGNGNYAYIDSLKEAKRVLVDRAASSLVTIAKDVKVQVEFNPAVVAEYRLLGYQNRTLNAEDFKNDKVDAGEVGVGHSITALYEVSLVDNGLKRLPELRYQSQSPSVEKSSELGWLKLAYKDPNSNQVRYQNQVIQHRELLAQKPDKSMRFVTSVAGFSMWLRNSAYLNGMSIAELKVLAQNALGVDRFGADYEVVGLMDMAQLLQDNASTKPSKDSLTNAR</sequence>
<gene>
    <name evidence="2" type="ORF">Q9312_13910</name>
</gene>
<dbReference type="PROSITE" id="PS50234">
    <property type="entry name" value="VWFA"/>
    <property type="match status" value="1"/>
</dbReference>
<dbReference type="Gene3D" id="3.40.50.410">
    <property type="entry name" value="von Willebrand factor, type A domain"/>
    <property type="match status" value="1"/>
</dbReference>
<reference evidence="2 3" key="1">
    <citation type="submission" date="2023-08" db="EMBL/GenBank/DDBJ databases">
        <title>Pleionea litopenaei sp. nov., isolated from stomach of juvenile Litopenaeus vannamei.</title>
        <authorList>
            <person name="Rho A.M."/>
            <person name="Hwang C.Y."/>
        </authorList>
    </citation>
    <scope>NUCLEOTIDE SEQUENCE [LARGE SCALE GENOMIC DNA]</scope>
    <source>
        <strain evidence="2 3">HL-JVS1</strain>
    </source>
</reference>
<evidence type="ECO:0000313" key="3">
    <source>
        <dbReference type="Proteomes" id="UP001239782"/>
    </source>
</evidence>
<evidence type="ECO:0000313" key="2">
    <source>
        <dbReference type="EMBL" id="WMS86314.1"/>
    </source>
</evidence>
<dbReference type="InterPro" id="IPR036465">
    <property type="entry name" value="vWFA_dom_sf"/>
</dbReference>
<dbReference type="RefSeq" id="WP_309201466.1">
    <property type="nucleotide sequence ID" value="NZ_CP133548.1"/>
</dbReference>
<dbReference type="InterPro" id="IPR051266">
    <property type="entry name" value="CLCR"/>
</dbReference>